<proteinExistence type="predicted"/>
<name>A0A9P6E8C5_9AGAR</name>
<sequence length="274" mass="30722">MELIPSVQTLWLNHMVVPATFLANLTSLKALRLFNFYLAPETNASRIPEFAGFPSIITDFDSLKRIQLFYQQPLPAYVNLSVLFTTKDVGNIQLDDILGGSADSLQKLAIRTRYKLSANIIFLNFNKFKMLSEFRVLYTCFTLNPNVARVLKESLSAAATLSSSSSSPSNLTSFQIEIAMAATLPEQGDLKENLSSTPRLDRKDLFKRHPKLKSIVVKIIPPKLERRGGANSKDDADHALSVKKLIKRCMKKLLPNSLRFTCNNSNPTSFYSDI</sequence>
<evidence type="ECO:0000313" key="2">
    <source>
        <dbReference type="Proteomes" id="UP000807306"/>
    </source>
</evidence>
<dbReference type="Proteomes" id="UP000807306">
    <property type="component" value="Unassembled WGS sequence"/>
</dbReference>
<keyword evidence="2" id="KW-1185">Reference proteome</keyword>
<gene>
    <name evidence="1" type="ORF">CPB83DRAFT_861503</name>
</gene>
<reference evidence="1" key="1">
    <citation type="submission" date="2020-11" db="EMBL/GenBank/DDBJ databases">
        <authorList>
            <consortium name="DOE Joint Genome Institute"/>
            <person name="Ahrendt S."/>
            <person name="Riley R."/>
            <person name="Andreopoulos W."/>
            <person name="Labutti K."/>
            <person name="Pangilinan J."/>
            <person name="Ruiz-Duenas F.J."/>
            <person name="Barrasa J.M."/>
            <person name="Sanchez-Garcia M."/>
            <person name="Camarero S."/>
            <person name="Miyauchi S."/>
            <person name="Serrano A."/>
            <person name="Linde D."/>
            <person name="Babiker R."/>
            <person name="Drula E."/>
            <person name="Ayuso-Fernandez I."/>
            <person name="Pacheco R."/>
            <person name="Padilla G."/>
            <person name="Ferreira P."/>
            <person name="Barriuso J."/>
            <person name="Kellner H."/>
            <person name="Castanera R."/>
            <person name="Alfaro M."/>
            <person name="Ramirez L."/>
            <person name="Pisabarro A.G."/>
            <person name="Kuo A."/>
            <person name="Tritt A."/>
            <person name="Lipzen A."/>
            <person name="He G."/>
            <person name="Yan M."/>
            <person name="Ng V."/>
            <person name="Cullen D."/>
            <person name="Martin F."/>
            <person name="Rosso M.-N."/>
            <person name="Henrissat B."/>
            <person name="Hibbett D."/>
            <person name="Martinez A.T."/>
            <person name="Grigoriev I.V."/>
        </authorList>
    </citation>
    <scope>NUCLEOTIDE SEQUENCE</scope>
    <source>
        <strain evidence="1">CBS 506.95</strain>
    </source>
</reference>
<protein>
    <submittedName>
        <fullName evidence="1">Uncharacterized protein</fullName>
    </submittedName>
</protein>
<accession>A0A9P6E8C5</accession>
<evidence type="ECO:0000313" key="1">
    <source>
        <dbReference type="EMBL" id="KAF9524263.1"/>
    </source>
</evidence>
<dbReference type="EMBL" id="MU157901">
    <property type="protein sequence ID" value="KAF9524263.1"/>
    <property type="molecule type" value="Genomic_DNA"/>
</dbReference>
<comment type="caution">
    <text evidence="1">The sequence shown here is derived from an EMBL/GenBank/DDBJ whole genome shotgun (WGS) entry which is preliminary data.</text>
</comment>
<dbReference type="AlphaFoldDB" id="A0A9P6E8C5"/>
<organism evidence="1 2">
    <name type="scientific">Crepidotus variabilis</name>
    <dbReference type="NCBI Taxonomy" id="179855"/>
    <lineage>
        <taxon>Eukaryota</taxon>
        <taxon>Fungi</taxon>
        <taxon>Dikarya</taxon>
        <taxon>Basidiomycota</taxon>
        <taxon>Agaricomycotina</taxon>
        <taxon>Agaricomycetes</taxon>
        <taxon>Agaricomycetidae</taxon>
        <taxon>Agaricales</taxon>
        <taxon>Agaricineae</taxon>
        <taxon>Crepidotaceae</taxon>
        <taxon>Crepidotus</taxon>
    </lineage>
</organism>